<feature type="non-terminal residue" evidence="2">
    <location>
        <position position="104"/>
    </location>
</feature>
<protein>
    <recommendedName>
        <fullName evidence="1">DUF6532 domain-containing protein</fullName>
    </recommendedName>
</protein>
<keyword evidence="3" id="KW-1185">Reference proteome</keyword>
<feature type="domain" description="DUF6532" evidence="1">
    <location>
        <begin position="13"/>
        <end position="82"/>
    </location>
</feature>
<dbReference type="Pfam" id="PF20149">
    <property type="entry name" value="DUF6532"/>
    <property type="match status" value="1"/>
</dbReference>
<dbReference type="AlphaFoldDB" id="A0A9P7ALQ7"/>
<proteinExistence type="predicted"/>
<evidence type="ECO:0000313" key="3">
    <source>
        <dbReference type="Proteomes" id="UP000719766"/>
    </source>
</evidence>
<dbReference type="EMBL" id="JABBWE010000039">
    <property type="protein sequence ID" value="KAG1792001.1"/>
    <property type="molecule type" value="Genomic_DNA"/>
</dbReference>
<dbReference type="InterPro" id="IPR045341">
    <property type="entry name" value="DUF6532"/>
</dbReference>
<reference evidence="2" key="1">
    <citation type="journal article" date="2020" name="New Phytol.">
        <title>Comparative genomics reveals dynamic genome evolution in host specialist ectomycorrhizal fungi.</title>
        <authorList>
            <person name="Lofgren L.A."/>
            <person name="Nguyen N.H."/>
            <person name="Vilgalys R."/>
            <person name="Ruytinx J."/>
            <person name="Liao H.L."/>
            <person name="Branco S."/>
            <person name="Kuo A."/>
            <person name="LaButti K."/>
            <person name="Lipzen A."/>
            <person name="Andreopoulos W."/>
            <person name="Pangilinan J."/>
            <person name="Riley R."/>
            <person name="Hundley H."/>
            <person name="Na H."/>
            <person name="Barry K."/>
            <person name="Grigoriev I.V."/>
            <person name="Stajich J.E."/>
            <person name="Kennedy P.G."/>
        </authorList>
    </citation>
    <scope>NUCLEOTIDE SEQUENCE</scope>
    <source>
        <strain evidence="2">S12</strain>
    </source>
</reference>
<dbReference type="GeneID" id="64591843"/>
<accession>A0A9P7ALQ7</accession>
<evidence type="ECO:0000259" key="1">
    <source>
        <dbReference type="Pfam" id="PF20149"/>
    </source>
</evidence>
<dbReference type="OrthoDB" id="3267034at2759"/>
<comment type="caution">
    <text evidence="2">The sequence shown here is derived from an EMBL/GenBank/DDBJ whole genome shotgun (WGS) entry which is preliminary data.</text>
</comment>
<sequence>GLFWMRLNQKGANLIWYQNKRDEGIMFDKYFTPFPIPALALLYTAAECCVDEWADGECIDICFSSGEYKAVYDKHLANLKRFQAQTKDHGILDTILKDINNSGR</sequence>
<organism evidence="2 3">
    <name type="scientific">Suillus plorans</name>
    <dbReference type="NCBI Taxonomy" id="116603"/>
    <lineage>
        <taxon>Eukaryota</taxon>
        <taxon>Fungi</taxon>
        <taxon>Dikarya</taxon>
        <taxon>Basidiomycota</taxon>
        <taxon>Agaricomycotina</taxon>
        <taxon>Agaricomycetes</taxon>
        <taxon>Agaricomycetidae</taxon>
        <taxon>Boletales</taxon>
        <taxon>Suillineae</taxon>
        <taxon>Suillaceae</taxon>
        <taxon>Suillus</taxon>
    </lineage>
</organism>
<evidence type="ECO:0000313" key="2">
    <source>
        <dbReference type="EMBL" id="KAG1792001.1"/>
    </source>
</evidence>
<name>A0A9P7ALQ7_9AGAM</name>
<dbReference type="Proteomes" id="UP000719766">
    <property type="component" value="Unassembled WGS sequence"/>
</dbReference>
<gene>
    <name evidence="2" type="ORF">HD556DRAFT_1239948</name>
</gene>
<dbReference type="RefSeq" id="XP_041158700.1">
    <property type="nucleotide sequence ID" value="XM_041298079.1"/>
</dbReference>